<dbReference type="GeneID" id="93135880"/>
<accession>A0A174A8W2</accession>
<dbReference type="EMBL" id="WWSH01000013">
    <property type="protein sequence ID" value="MZK11324.1"/>
    <property type="molecule type" value="Genomic_DNA"/>
</dbReference>
<dbReference type="RefSeq" id="WP_006427371.1">
    <property type="nucleotide sequence ID" value="NZ_CABIWY010000006.1"/>
</dbReference>
<keyword evidence="1" id="KW-0560">Oxidoreductase</keyword>
<evidence type="ECO:0000313" key="2">
    <source>
        <dbReference type="EMBL" id="MZK11324.1"/>
    </source>
</evidence>
<dbReference type="AlphaFoldDB" id="A0A174A8W2"/>
<proteinExistence type="predicted"/>
<organism evidence="1 5">
    <name type="scientific">Dorea longicatena</name>
    <dbReference type="NCBI Taxonomy" id="88431"/>
    <lineage>
        <taxon>Bacteria</taxon>
        <taxon>Bacillati</taxon>
        <taxon>Bacillota</taxon>
        <taxon>Clostridia</taxon>
        <taxon>Lachnospirales</taxon>
        <taxon>Lachnospiraceae</taxon>
        <taxon>Dorea</taxon>
    </lineage>
</organism>
<name>A0A174A8W2_9FIRM</name>
<evidence type="ECO:0000313" key="4">
    <source>
        <dbReference type="EMBL" id="NSE58815.1"/>
    </source>
</evidence>
<evidence type="ECO:0000313" key="3">
    <source>
        <dbReference type="EMBL" id="MZK18417.1"/>
    </source>
</evidence>
<dbReference type="InterPro" id="IPR015417">
    <property type="entry name" value="Gly_reductase_pB_sua/b"/>
</dbReference>
<dbReference type="EC" id="1.21.4.1" evidence="1"/>
<reference evidence="4" key="3">
    <citation type="journal article" date="2020" name="Cell Host Microbe">
        <title>Functional and Genomic Variation between Human-Derived Isolates of Lachnospiraceae Reveals Inter- and Intra-Species Diversity.</title>
        <authorList>
            <person name="Sorbara M.T."/>
            <person name="Littmann E.R."/>
            <person name="Fontana E."/>
            <person name="Moody T.U."/>
            <person name="Kohout C.E."/>
            <person name="Gjonbalaj M."/>
            <person name="Eaton V."/>
            <person name="Seok R."/>
            <person name="Leiner I.M."/>
            <person name="Pamer E.G."/>
        </authorList>
    </citation>
    <scope>NUCLEOTIDE SEQUENCE</scope>
    <source>
        <strain evidence="4">MSK.10.16</strain>
    </source>
</reference>
<dbReference type="Proteomes" id="UP000095439">
    <property type="component" value="Unassembled WGS sequence"/>
</dbReference>
<dbReference type="EMBL" id="WWSB01000012">
    <property type="protein sequence ID" value="MZK18417.1"/>
    <property type="molecule type" value="Genomic_DNA"/>
</dbReference>
<dbReference type="Proteomes" id="UP000446719">
    <property type="component" value="Unassembled WGS sequence"/>
</dbReference>
<gene>
    <name evidence="1" type="primary">prdA_3</name>
    <name evidence="1" type="ORF">ERS852423_01596</name>
    <name evidence="4" type="ORF">G4332_12035</name>
    <name evidence="3" type="ORF">GT565_09875</name>
    <name evidence="2" type="ORF">GT576_13495</name>
</gene>
<dbReference type="EMBL" id="CYYY01000006">
    <property type="protein sequence ID" value="CUN84737.1"/>
    <property type="molecule type" value="Genomic_DNA"/>
</dbReference>
<evidence type="ECO:0000313" key="6">
    <source>
        <dbReference type="Proteomes" id="UP000446719"/>
    </source>
</evidence>
<evidence type="ECO:0000313" key="5">
    <source>
        <dbReference type="Proteomes" id="UP000095439"/>
    </source>
</evidence>
<dbReference type="Pfam" id="PF09338">
    <property type="entry name" value="Gly_reductase"/>
    <property type="match status" value="1"/>
</dbReference>
<reference evidence="4" key="4">
    <citation type="submission" date="2020-02" db="EMBL/GenBank/DDBJ databases">
        <authorList>
            <person name="Littmann E."/>
            <person name="Sorbara M."/>
        </authorList>
    </citation>
    <scope>NUCLEOTIDE SEQUENCE</scope>
    <source>
        <strain evidence="4">MSK.10.16</strain>
    </source>
</reference>
<sequence length="160" mass="17324">MGIGPSTKETSLHHFRDPLLEVVAEDTDLDLLGLIIVGTPDDNKDKMLVGTRAAAMAECMRADGVIISSDGWGNSDVDYTNTCEQLGIRGIPVTGLNFSGTVAKFVVENDYLDGIVDINKSADGTETDVVGENNMVRVDCLKAKALLKLKMRHKDEQEGR</sequence>
<dbReference type="GO" id="GO:0050002">
    <property type="term" value="F:D-proline reductase activity"/>
    <property type="evidence" value="ECO:0007669"/>
    <property type="project" value="UniProtKB-EC"/>
</dbReference>
<evidence type="ECO:0000313" key="7">
    <source>
        <dbReference type="Proteomes" id="UP000449249"/>
    </source>
</evidence>
<reference evidence="1 5" key="1">
    <citation type="submission" date="2015-09" db="EMBL/GenBank/DDBJ databases">
        <authorList>
            <consortium name="Pathogen Informatics"/>
        </authorList>
    </citation>
    <scope>NUCLEOTIDE SEQUENCE [LARGE SCALE GENOMIC DNA]</scope>
    <source>
        <strain evidence="1 5">2789STDY5608866</strain>
    </source>
</reference>
<protein>
    <submittedName>
        <fullName evidence="1 2">Proline reductase</fullName>
        <ecNumber evidence="1">1.21.4.1</ecNumber>
    </submittedName>
</protein>
<evidence type="ECO:0000313" key="1">
    <source>
        <dbReference type="EMBL" id="CUN84737.1"/>
    </source>
</evidence>
<dbReference type="Proteomes" id="UP000724058">
    <property type="component" value="Unassembled WGS sequence"/>
</dbReference>
<dbReference type="EMBL" id="JAAIOD010000017">
    <property type="protein sequence ID" value="NSE58815.1"/>
    <property type="molecule type" value="Genomic_DNA"/>
</dbReference>
<dbReference type="Proteomes" id="UP000449249">
    <property type="component" value="Unassembled WGS sequence"/>
</dbReference>
<reference evidence="6 7" key="2">
    <citation type="journal article" date="2019" name="Nat. Med.">
        <title>A library of human gut bacterial isolates paired with longitudinal multiomics data enables mechanistic microbiome research.</title>
        <authorList>
            <person name="Poyet M."/>
            <person name="Groussin M."/>
            <person name="Gibbons S.M."/>
            <person name="Avila-Pacheco J."/>
            <person name="Jiang X."/>
            <person name="Kearney S.M."/>
            <person name="Perrotta A.R."/>
            <person name="Berdy B."/>
            <person name="Zhao S."/>
            <person name="Lieberman T.D."/>
            <person name="Swanson P.K."/>
            <person name="Smith M."/>
            <person name="Roesemann S."/>
            <person name="Alexander J.E."/>
            <person name="Rich S.A."/>
            <person name="Livny J."/>
            <person name="Vlamakis H."/>
            <person name="Clish C."/>
            <person name="Bullock K."/>
            <person name="Deik A."/>
            <person name="Scott J."/>
            <person name="Pierce K.A."/>
            <person name="Xavier R.J."/>
            <person name="Alm E.J."/>
        </authorList>
    </citation>
    <scope>NUCLEOTIDE SEQUENCE [LARGE SCALE GENOMIC DNA]</scope>
    <source>
        <strain evidence="2 7">BIOML-A1</strain>
        <strain evidence="3 6">BIOML-A7</strain>
    </source>
</reference>